<reference evidence="1 2" key="1">
    <citation type="submission" date="2017-09" db="EMBL/GenBank/DDBJ databases">
        <title>Large-scale bioinformatics analysis of Bacillus genomes uncovers conserved roles of natural products in bacterial physiology.</title>
        <authorList>
            <consortium name="Agbiome Team Llc"/>
            <person name="Bleich R.M."/>
            <person name="Grubbs K.J."/>
            <person name="Santa Maria K.C."/>
            <person name="Allen S.E."/>
            <person name="Farag S."/>
            <person name="Shank E.A."/>
            <person name="Bowers A."/>
        </authorList>
    </citation>
    <scope>NUCLEOTIDE SEQUENCE [LARGE SCALE GENOMIC DNA]</scope>
    <source>
        <strain evidence="1 2">AFS002368</strain>
    </source>
</reference>
<dbReference type="EMBL" id="NTZF01000035">
    <property type="protein sequence ID" value="PES90489.1"/>
    <property type="molecule type" value="Genomic_DNA"/>
</dbReference>
<proteinExistence type="predicted"/>
<evidence type="ECO:0000313" key="2">
    <source>
        <dbReference type="Proteomes" id="UP000220900"/>
    </source>
</evidence>
<accession>A0A2B2FHH3</accession>
<dbReference type="AlphaFoldDB" id="A0A2B2FHH3"/>
<gene>
    <name evidence="1" type="ORF">CN491_24390</name>
</gene>
<name>A0A2B2FHH3_BACCE</name>
<protein>
    <submittedName>
        <fullName evidence="1">Uncharacterized protein</fullName>
    </submittedName>
</protein>
<dbReference type="Proteomes" id="UP000220900">
    <property type="component" value="Unassembled WGS sequence"/>
</dbReference>
<comment type="caution">
    <text evidence="1">The sequence shown here is derived from an EMBL/GenBank/DDBJ whole genome shotgun (WGS) entry which is preliminary data.</text>
</comment>
<dbReference type="RefSeq" id="WP_098269521.1">
    <property type="nucleotide sequence ID" value="NZ_NTZF01000035.1"/>
</dbReference>
<evidence type="ECO:0000313" key="1">
    <source>
        <dbReference type="EMBL" id="PES90489.1"/>
    </source>
</evidence>
<sequence length="274" mass="34285">MLTLEEYIAQRKREDQINEFNKDVRMENLHTCVSYVFEYFNNYLDITKMEERTSLNNKRLEKYRKQLGQYEPEIQEWLVNLYEEYDKQINRSIKRFLEKEELFLLCSTDSEFRSISYECYAHLKKKYPFLRDQTEMLFLFIKNHHQIQGRIAMEHNKIFITADINEWVEMTWTRYQVNVVAFAFDWVYRFHDNPDRWHVKHKRKSQSDFRKYEYDIKLNNNLFNINNLYKRMPKKIFIKGRKQEFEILMMYFWLHEMEGDEESYWQEYLNQTLI</sequence>
<organism evidence="1 2">
    <name type="scientific">Bacillus cereus</name>
    <dbReference type="NCBI Taxonomy" id="1396"/>
    <lineage>
        <taxon>Bacteria</taxon>
        <taxon>Bacillati</taxon>
        <taxon>Bacillota</taxon>
        <taxon>Bacilli</taxon>
        <taxon>Bacillales</taxon>
        <taxon>Bacillaceae</taxon>
        <taxon>Bacillus</taxon>
        <taxon>Bacillus cereus group</taxon>
    </lineage>
</organism>